<gene>
    <name evidence="2" type="ORF">GPL32_00955</name>
</gene>
<organism evidence="2 3">
    <name type="scientific">Vreelandella alkaliphila</name>
    <dbReference type="NCBI Taxonomy" id="272774"/>
    <lineage>
        <taxon>Bacteria</taxon>
        <taxon>Pseudomonadati</taxon>
        <taxon>Pseudomonadota</taxon>
        <taxon>Gammaproteobacteria</taxon>
        <taxon>Oceanospirillales</taxon>
        <taxon>Halomonadaceae</taxon>
        <taxon>Vreelandella</taxon>
    </lineage>
</organism>
<dbReference type="GO" id="GO:0016740">
    <property type="term" value="F:transferase activity"/>
    <property type="evidence" value="ECO:0007669"/>
    <property type="project" value="UniProtKB-KW"/>
</dbReference>
<dbReference type="NCBIfam" id="TIGR03865">
    <property type="entry name" value="PQQ_CXXCW"/>
    <property type="match status" value="1"/>
</dbReference>
<evidence type="ECO:0000259" key="1">
    <source>
        <dbReference type="PROSITE" id="PS50206"/>
    </source>
</evidence>
<protein>
    <submittedName>
        <fullName evidence="2">Sulfurtransferase</fullName>
    </submittedName>
</protein>
<proteinExistence type="predicted"/>
<dbReference type="InterPro" id="IPR022376">
    <property type="entry name" value="PQQ_CXXCW"/>
</dbReference>
<dbReference type="Gene3D" id="3.40.250.10">
    <property type="entry name" value="Rhodanese-like domain"/>
    <property type="match status" value="1"/>
</dbReference>
<dbReference type="AlphaFoldDB" id="A0A7C9P5P2"/>
<comment type="caution">
    <text evidence="2">The sequence shown here is derived from an EMBL/GenBank/DDBJ whole genome shotgun (WGS) entry which is preliminary data.</text>
</comment>
<dbReference type="InterPro" id="IPR036873">
    <property type="entry name" value="Rhodanese-like_dom_sf"/>
</dbReference>
<dbReference type="RefSeq" id="WP_162217016.1">
    <property type="nucleotide sequence ID" value="NZ_JAAEHK010000001.1"/>
</dbReference>
<keyword evidence="2" id="KW-0808">Transferase</keyword>
<dbReference type="SUPFAM" id="SSF52821">
    <property type="entry name" value="Rhodanese/Cell cycle control phosphatase"/>
    <property type="match status" value="1"/>
</dbReference>
<dbReference type="InterPro" id="IPR001763">
    <property type="entry name" value="Rhodanese-like_dom"/>
</dbReference>
<sequence length="201" mass="22036">MATIDPAHSVRRCCIGVIWMSGLLSVLAGAEQPPDHSASFNQEGYRLPPFRTPVTAALPGVTVLDDHAFQTLVEAPLVILVDVNSLPWRNGLFLQDSPHLTIPDSVWLPNVGAPTLEDAWVDYFTDALDAFRDYAEAAPLVFFCRADCWLSWNAARRAEAMGYEGLYWYPNGVDGWQASGHSLAAVCPQLPAHAERATCEP</sequence>
<dbReference type="OrthoDB" id="176845at2"/>
<dbReference type="CDD" id="cd00158">
    <property type="entry name" value="RHOD"/>
    <property type="match status" value="1"/>
</dbReference>
<name>A0A7C9P5P2_9GAMM</name>
<accession>A0A7C9P5P2</accession>
<reference evidence="2 3" key="1">
    <citation type="submission" date="2020-01" db="EMBL/GenBank/DDBJ databases">
        <title>Whole genome sequencing of Halomonas alkaliphila strain LS44.</title>
        <authorList>
            <person name="Kumar S."/>
            <person name="Paul D."/>
            <person name="Shouche Y."/>
            <person name="Suryavanshi M.V."/>
        </authorList>
    </citation>
    <scope>NUCLEOTIDE SEQUENCE [LARGE SCALE GENOMIC DNA]</scope>
    <source>
        <strain evidence="2 3">LS44</strain>
    </source>
</reference>
<dbReference type="Pfam" id="PF00581">
    <property type="entry name" value="Rhodanese"/>
    <property type="match status" value="1"/>
</dbReference>
<evidence type="ECO:0000313" key="2">
    <source>
        <dbReference type="EMBL" id="NDL69074.1"/>
    </source>
</evidence>
<feature type="domain" description="Rhodanese" evidence="1">
    <location>
        <begin position="122"/>
        <end position="185"/>
    </location>
</feature>
<evidence type="ECO:0000313" key="3">
    <source>
        <dbReference type="Proteomes" id="UP000480312"/>
    </source>
</evidence>
<dbReference type="EMBL" id="JAAEHK010000001">
    <property type="protein sequence ID" value="NDL69074.1"/>
    <property type="molecule type" value="Genomic_DNA"/>
</dbReference>
<dbReference type="PROSITE" id="PS50206">
    <property type="entry name" value="RHODANESE_3"/>
    <property type="match status" value="1"/>
</dbReference>
<dbReference type="Proteomes" id="UP000480312">
    <property type="component" value="Unassembled WGS sequence"/>
</dbReference>